<evidence type="ECO:0000313" key="3">
    <source>
        <dbReference type="Proteomes" id="UP001239795"/>
    </source>
</evidence>
<reference evidence="2 3" key="1">
    <citation type="submission" date="2016-10" db="EMBL/GenBank/DDBJ databases">
        <title>The genome sequence of Colletotrichum fioriniae PJ7.</title>
        <authorList>
            <person name="Baroncelli R."/>
        </authorList>
    </citation>
    <scope>NUCLEOTIDE SEQUENCE [LARGE SCALE GENOMIC DNA]</scope>
    <source>
        <strain evidence="2">Col 31</strain>
    </source>
</reference>
<feature type="region of interest" description="Disordered" evidence="1">
    <location>
        <begin position="1"/>
        <end position="25"/>
    </location>
</feature>
<accession>A0AAI9V1V2</accession>
<name>A0AAI9V1V2_9PEZI</name>
<sequence>MTTSLVQNHLSPGSQSATGFVGGET</sequence>
<evidence type="ECO:0000256" key="1">
    <source>
        <dbReference type="SAM" id="MobiDB-lite"/>
    </source>
</evidence>
<organism evidence="2 3">
    <name type="scientific">Colletotrichum melonis</name>
    <dbReference type="NCBI Taxonomy" id="1209925"/>
    <lineage>
        <taxon>Eukaryota</taxon>
        <taxon>Fungi</taxon>
        <taxon>Dikarya</taxon>
        <taxon>Ascomycota</taxon>
        <taxon>Pezizomycotina</taxon>
        <taxon>Sordariomycetes</taxon>
        <taxon>Hypocreomycetidae</taxon>
        <taxon>Glomerellales</taxon>
        <taxon>Glomerellaceae</taxon>
        <taxon>Colletotrichum</taxon>
        <taxon>Colletotrichum acutatum species complex</taxon>
    </lineage>
</organism>
<keyword evidence="3" id="KW-1185">Reference proteome</keyword>
<gene>
    <name evidence="2" type="ORF">CMEL01_00789</name>
</gene>
<feature type="compositionally biased region" description="Polar residues" evidence="1">
    <location>
        <begin position="1"/>
        <end position="18"/>
    </location>
</feature>
<evidence type="ECO:0000313" key="2">
    <source>
        <dbReference type="EMBL" id="KAK1469022.1"/>
    </source>
</evidence>
<dbReference type="Proteomes" id="UP001239795">
    <property type="component" value="Unassembled WGS sequence"/>
</dbReference>
<comment type="caution">
    <text evidence="2">The sequence shown here is derived from an EMBL/GenBank/DDBJ whole genome shotgun (WGS) entry which is preliminary data.</text>
</comment>
<dbReference type="EMBL" id="MLGG01000001">
    <property type="protein sequence ID" value="KAK1469022.1"/>
    <property type="molecule type" value="Genomic_DNA"/>
</dbReference>
<dbReference type="AlphaFoldDB" id="A0AAI9V1V2"/>
<proteinExistence type="predicted"/>
<protein>
    <submittedName>
        <fullName evidence="2">Uncharacterized protein</fullName>
    </submittedName>
</protein>